<evidence type="ECO:0000256" key="1">
    <source>
        <dbReference type="SAM" id="MobiDB-lite"/>
    </source>
</evidence>
<feature type="compositionally biased region" description="Basic and acidic residues" evidence="1">
    <location>
        <begin position="53"/>
        <end position="64"/>
    </location>
</feature>
<gene>
    <name evidence="2" type="ORF">NDU88_004079</name>
</gene>
<protein>
    <submittedName>
        <fullName evidence="2">Uncharacterized protein</fullName>
    </submittedName>
</protein>
<feature type="region of interest" description="Disordered" evidence="1">
    <location>
        <begin position="1"/>
        <end position="75"/>
    </location>
</feature>
<accession>A0AAV7NRH6</accession>
<comment type="caution">
    <text evidence="2">The sequence shown here is derived from an EMBL/GenBank/DDBJ whole genome shotgun (WGS) entry which is preliminary data.</text>
</comment>
<evidence type="ECO:0000313" key="2">
    <source>
        <dbReference type="EMBL" id="KAJ1115858.1"/>
    </source>
</evidence>
<sequence length="102" mass="11730">MKHHEGEDNESSTVAGQQLADESKTPMYSKTAFKRKASSSKKIYIHNNFTRARSGERERDKEGDPIIPLDDPDPQALVTLPYPILEHDPVPRLTRTEHKREY</sequence>
<dbReference type="AlphaFoldDB" id="A0AAV7NRH6"/>
<dbReference type="Proteomes" id="UP001066276">
    <property type="component" value="Chromosome 8"/>
</dbReference>
<organism evidence="2 3">
    <name type="scientific">Pleurodeles waltl</name>
    <name type="common">Iberian ribbed newt</name>
    <dbReference type="NCBI Taxonomy" id="8319"/>
    <lineage>
        <taxon>Eukaryota</taxon>
        <taxon>Metazoa</taxon>
        <taxon>Chordata</taxon>
        <taxon>Craniata</taxon>
        <taxon>Vertebrata</taxon>
        <taxon>Euteleostomi</taxon>
        <taxon>Amphibia</taxon>
        <taxon>Batrachia</taxon>
        <taxon>Caudata</taxon>
        <taxon>Salamandroidea</taxon>
        <taxon>Salamandridae</taxon>
        <taxon>Pleurodelinae</taxon>
        <taxon>Pleurodeles</taxon>
    </lineage>
</organism>
<proteinExistence type="predicted"/>
<evidence type="ECO:0000313" key="3">
    <source>
        <dbReference type="Proteomes" id="UP001066276"/>
    </source>
</evidence>
<name>A0AAV7NRH6_PLEWA</name>
<reference evidence="2" key="1">
    <citation type="journal article" date="2022" name="bioRxiv">
        <title>Sequencing and chromosome-scale assembly of the giantPleurodeles waltlgenome.</title>
        <authorList>
            <person name="Brown T."/>
            <person name="Elewa A."/>
            <person name="Iarovenko S."/>
            <person name="Subramanian E."/>
            <person name="Araus A.J."/>
            <person name="Petzold A."/>
            <person name="Susuki M."/>
            <person name="Suzuki K.-i.T."/>
            <person name="Hayashi T."/>
            <person name="Toyoda A."/>
            <person name="Oliveira C."/>
            <person name="Osipova E."/>
            <person name="Leigh N.D."/>
            <person name="Simon A."/>
            <person name="Yun M.H."/>
        </authorList>
    </citation>
    <scope>NUCLEOTIDE SEQUENCE</scope>
    <source>
        <strain evidence="2">20211129_DDA</strain>
        <tissue evidence="2">Liver</tissue>
    </source>
</reference>
<keyword evidence="3" id="KW-1185">Reference proteome</keyword>
<dbReference type="EMBL" id="JANPWB010000012">
    <property type="protein sequence ID" value="KAJ1115858.1"/>
    <property type="molecule type" value="Genomic_DNA"/>
</dbReference>